<dbReference type="PRINTS" id="PR00420">
    <property type="entry name" value="RNGMNOXGNASE"/>
</dbReference>
<dbReference type="OrthoDB" id="9806565at2"/>
<dbReference type="Proteomes" id="UP000248706">
    <property type="component" value="Unassembled WGS sequence"/>
</dbReference>
<protein>
    <recommendedName>
        <fullName evidence="1">FAD-binding domain-containing protein</fullName>
    </recommendedName>
</protein>
<dbReference type="EMBL" id="MCIF01000002">
    <property type="protein sequence ID" value="RAQ94171.1"/>
    <property type="molecule type" value="Genomic_DNA"/>
</dbReference>
<dbReference type="PANTHER" id="PTHR42685:SF22">
    <property type="entry name" value="CONDITIONED MEDIUM FACTOR RECEPTOR 1"/>
    <property type="match status" value="1"/>
</dbReference>
<dbReference type="InterPro" id="IPR002938">
    <property type="entry name" value="FAD-bd"/>
</dbReference>
<keyword evidence="3" id="KW-1185">Reference proteome</keyword>
<feature type="domain" description="FAD-binding" evidence="1">
    <location>
        <begin position="2"/>
        <end position="341"/>
    </location>
</feature>
<organism evidence="2 3">
    <name type="scientific">Thermogemmatispora tikiterensis</name>
    <dbReference type="NCBI Taxonomy" id="1825093"/>
    <lineage>
        <taxon>Bacteria</taxon>
        <taxon>Bacillati</taxon>
        <taxon>Chloroflexota</taxon>
        <taxon>Ktedonobacteria</taxon>
        <taxon>Thermogemmatisporales</taxon>
        <taxon>Thermogemmatisporaceae</taxon>
        <taxon>Thermogemmatispora</taxon>
    </lineage>
</organism>
<comment type="caution">
    <text evidence="2">The sequence shown here is derived from an EMBL/GenBank/DDBJ whole genome shotgun (WGS) entry which is preliminary data.</text>
</comment>
<evidence type="ECO:0000313" key="3">
    <source>
        <dbReference type="Proteomes" id="UP000248706"/>
    </source>
</evidence>
<name>A0A328VBP1_9CHLR</name>
<dbReference type="GO" id="GO:0071949">
    <property type="term" value="F:FAD binding"/>
    <property type="evidence" value="ECO:0007669"/>
    <property type="project" value="InterPro"/>
</dbReference>
<accession>A0A328VBP1</accession>
<dbReference type="Gene3D" id="3.50.50.60">
    <property type="entry name" value="FAD/NAD(P)-binding domain"/>
    <property type="match status" value="1"/>
</dbReference>
<gene>
    <name evidence="2" type="ORF">A4R35_01410</name>
</gene>
<dbReference type="PANTHER" id="PTHR42685">
    <property type="entry name" value="GERANYLGERANYL DIPHOSPHATE REDUCTASE"/>
    <property type="match status" value="1"/>
</dbReference>
<evidence type="ECO:0000259" key="1">
    <source>
        <dbReference type="Pfam" id="PF01494"/>
    </source>
</evidence>
<dbReference type="RefSeq" id="WP_112425859.1">
    <property type="nucleotide sequence ID" value="NZ_MCIF01000002.1"/>
</dbReference>
<reference evidence="2 3" key="1">
    <citation type="submission" date="2016-08" db="EMBL/GenBank/DDBJ databases">
        <title>Analysis of Carbohydrate Active Enzymes in Thermogemmatispora T81 Reveals Carbohydrate Degradation Ability.</title>
        <authorList>
            <person name="Tomazini A."/>
            <person name="Lal S."/>
            <person name="Stott M."/>
            <person name="Henrissat B."/>
            <person name="Polikarpov I."/>
            <person name="Sparling R."/>
            <person name="Levin D.B."/>
        </authorList>
    </citation>
    <scope>NUCLEOTIDE SEQUENCE [LARGE SCALE GENOMIC DNA]</scope>
    <source>
        <strain evidence="2 3">T81</strain>
    </source>
</reference>
<dbReference type="AlphaFoldDB" id="A0A328VBP1"/>
<dbReference type="Pfam" id="PF01494">
    <property type="entry name" value="FAD_binding_3"/>
    <property type="match status" value="1"/>
</dbReference>
<dbReference type="InterPro" id="IPR036188">
    <property type="entry name" value="FAD/NAD-bd_sf"/>
</dbReference>
<dbReference type="SUPFAM" id="SSF51905">
    <property type="entry name" value="FAD/NAD(P)-binding domain"/>
    <property type="match status" value="1"/>
</dbReference>
<dbReference type="InterPro" id="IPR050407">
    <property type="entry name" value="Geranylgeranyl_reductase"/>
</dbReference>
<evidence type="ECO:0000313" key="2">
    <source>
        <dbReference type="EMBL" id="RAQ94171.1"/>
    </source>
</evidence>
<sequence length="404" mass="44161">MYDVIVIGARCAGSPTAMLLARKGYRVLLVDKASFPSDHLSTHWIHQPGVACLARWGLRERLAATGCPPITSMTVDLGPFALRGTLPSAGAIAEGYCPRRTVLDKLLVDAAVEAGAELREHCSLQDLLWDGERVSGIAARSAAGTPIREQARIVIGADGVHSLVARQVQAPVYNARPAFQCAYYSYWSGVELSGTEFYPRERRGFGVLPTHQGLTCIVVGWPHEEFHTYRADVEGNFLKTLDLAPALAERVRQGRREERFSGTAELYNFFRRPYGPGWALVGDAGYHKDPITAQGISDAFRDAELVAEAVDAGLTGSQPLEEALASYEQRRNEAAMPLYEFTCQLAQLEPPSPAMQQLFAALRHNQEQTNRFLGTLAGTVPVPEFFAPENLGQIMGAAARSETF</sequence>
<proteinExistence type="predicted"/>